<dbReference type="InterPro" id="IPR014729">
    <property type="entry name" value="Rossmann-like_a/b/a_fold"/>
</dbReference>
<protein>
    <submittedName>
        <fullName evidence="1">Deoxyribodipyrimidine photolyase-related protein</fullName>
    </submittedName>
</protein>
<name>A0A1W1Y4L7_9BURK</name>
<reference evidence="1 2" key="1">
    <citation type="submission" date="2017-04" db="EMBL/GenBank/DDBJ databases">
        <authorList>
            <person name="Afonso C.L."/>
            <person name="Miller P.J."/>
            <person name="Scott M.A."/>
            <person name="Spackman E."/>
            <person name="Goraichik I."/>
            <person name="Dimitrov K.M."/>
            <person name="Suarez D.L."/>
            <person name="Swayne D.E."/>
        </authorList>
    </citation>
    <scope>NUCLEOTIDE SEQUENCE [LARGE SCALE GENOMIC DNA]</scope>
    <source>
        <strain evidence="1 2">VK13</strain>
    </source>
</reference>
<dbReference type="InterPro" id="IPR052551">
    <property type="entry name" value="UV-DNA_repair_photolyase"/>
</dbReference>
<dbReference type="Gene3D" id="3.40.50.620">
    <property type="entry name" value="HUPs"/>
    <property type="match status" value="1"/>
</dbReference>
<dbReference type="GO" id="GO:0016829">
    <property type="term" value="F:lyase activity"/>
    <property type="evidence" value="ECO:0007669"/>
    <property type="project" value="UniProtKB-KW"/>
</dbReference>
<dbReference type="Proteomes" id="UP000192708">
    <property type="component" value="Unassembled WGS sequence"/>
</dbReference>
<dbReference type="EMBL" id="FWXJ01000001">
    <property type="protein sequence ID" value="SMC31077.1"/>
    <property type="molecule type" value="Genomic_DNA"/>
</dbReference>
<dbReference type="InterPro" id="IPR007357">
    <property type="entry name" value="PhrB-like"/>
</dbReference>
<dbReference type="InterPro" id="IPR036134">
    <property type="entry name" value="Crypto/Photolyase_FAD-like_sf"/>
</dbReference>
<evidence type="ECO:0000313" key="2">
    <source>
        <dbReference type="Proteomes" id="UP000192708"/>
    </source>
</evidence>
<gene>
    <name evidence="1" type="ORF">SAMN06296008_101363</name>
</gene>
<keyword evidence="2" id="KW-1185">Reference proteome</keyword>
<dbReference type="RefSeq" id="WP_084282139.1">
    <property type="nucleotide sequence ID" value="NZ_FWXJ01000001.1"/>
</dbReference>
<dbReference type="Gene3D" id="1.25.40.80">
    <property type="match status" value="1"/>
</dbReference>
<dbReference type="AlphaFoldDB" id="A0A1W1Y4L7"/>
<dbReference type="Pfam" id="PF04244">
    <property type="entry name" value="DPRP"/>
    <property type="match status" value="1"/>
</dbReference>
<dbReference type="STRING" id="1938817.SAMN06296008_101363"/>
<sequence length="509" mass="59801">MKTLRLILGDQLNRQHSWFQTVQSDTYYLFVEVRQETDYVRHHAQKVLGIFAAMRQFAEELKTQGHQVIYLPILKTVANHQLTFWLDRTLQDYQCDTFEYIEPDEYRLDQQLHKFCQTLTIRHQVFNAEHFLTTRSEVAELFQGQKKWLMETFYRKMRVHWNMLITGDKKPIGDKWNYDAENRKPYKGQPPEPADHRASQDLSAIWREIEAAEIKTFGTPAEQAYRWPTSRIAALKDLDHFITYRLPYFGDFQDALTLHAWRLFHSFLSFALNTKMLHPLEVVERAEAAYHSGHAPLTAVEGFIRQILGWREYIRGVYWSQMPGYDLQNFLSNTRDLPTWFWTGETRMQCLSVTIKQSLEHAYAHHIQRLMITGNFALLAGLNPHQVHQWYLGIYIDAFEWVELPNTLGMSQFADGGLLATKPYVSSAAYINKMSDYCKTCQYDVKTKIGANACPMNSLYWDFFDRHQEQLAKNPRIGMAYQTLKKMDPQDLVAIKNQAKINLSKINEL</sequence>
<dbReference type="PANTHER" id="PTHR38657">
    <property type="entry name" value="SLR1343 PROTEIN"/>
    <property type="match status" value="1"/>
</dbReference>
<evidence type="ECO:0000313" key="1">
    <source>
        <dbReference type="EMBL" id="SMC31077.1"/>
    </source>
</evidence>
<dbReference type="PANTHER" id="PTHR38657:SF1">
    <property type="entry name" value="SLR1343 PROTEIN"/>
    <property type="match status" value="1"/>
</dbReference>
<organism evidence="1 2">
    <name type="scientific">Polynucleobacter kasalickyi</name>
    <dbReference type="NCBI Taxonomy" id="1938817"/>
    <lineage>
        <taxon>Bacteria</taxon>
        <taxon>Pseudomonadati</taxon>
        <taxon>Pseudomonadota</taxon>
        <taxon>Betaproteobacteria</taxon>
        <taxon>Burkholderiales</taxon>
        <taxon>Burkholderiaceae</taxon>
        <taxon>Polynucleobacter</taxon>
    </lineage>
</organism>
<proteinExistence type="predicted"/>
<dbReference type="Gene3D" id="1.10.10.1710">
    <property type="entry name" value="Deoxyribodipyrimidine photolyase-related"/>
    <property type="match status" value="1"/>
</dbReference>
<dbReference type="SUPFAM" id="SSF48173">
    <property type="entry name" value="Cryptochrome/photolyase FAD-binding domain"/>
    <property type="match status" value="1"/>
</dbReference>
<accession>A0A1W1Y4L7</accession>
<dbReference type="Gene3D" id="1.10.579.10">
    <property type="entry name" value="DNA Cyclobutane Dipyrimidine Photolyase, subunit A, domain 3"/>
    <property type="match status" value="1"/>
</dbReference>
<keyword evidence="1" id="KW-0456">Lyase</keyword>
<dbReference type="OrthoDB" id="5288100at2"/>